<evidence type="ECO:0000259" key="1">
    <source>
        <dbReference type="Pfam" id="PF07110"/>
    </source>
</evidence>
<comment type="caution">
    <text evidence="2">The sequence shown here is derived from an EMBL/GenBank/DDBJ whole genome shotgun (WGS) entry which is preliminary data.</text>
</comment>
<reference evidence="2" key="1">
    <citation type="submission" date="2023-01" db="EMBL/GenBank/DDBJ databases">
        <title>Psychroserpens sp. MSW6 and Marinomonas sp. RSW2, isolated from seawater.</title>
        <authorList>
            <person name="Kristyanto S."/>
            <person name="Jung J."/>
            <person name="Kim J.M."/>
            <person name="Jeon C.O."/>
        </authorList>
    </citation>
    <scope>NUCLEOTIDE SEQUENCE</scope>
    <source>
        <strain evidence="2">RSW2</strain>
    </source>
</reference>
<keyword evidence="3" id="KW-1185">Reference proteome</keyword>
<dbReference type="RefSeq" id="WP_255895103.1">
    <property type="nucleotide sequence ID" value="NZ_JAMZEG020000002.1"/>
</dbReference>
<accession>A0ABT5WDD9</accession>
<dbReference type="Proteomes" id="UP001139522">
    <property type="component" value="Unassembled WGS sequence"/>
</dbReference>
<dbReference type="PANTHER" id="PTHR40260">
    <property type="entry name" value="BLR8190 PROTEIN"/>
    <property type="match status" value="1"/>
</dbReference>
<sequence length="103" mass="11157">MIKVSVMYPNSSDTNFDIEYYCNTHMPMVEGLLGDVIKGGNIDSGIAGGTPGEMAPFIAIGHMVFDSVDSFQKAFGPHAEKIMSDIPNYTNAQPQIQISEIKA</sequence>
<dbReference type="NCBIfam" id="TIGR02118">
    <property type="entry name" value="EthD family reductase"/>
    <property type="match status" value="1"/>
</dbReference>
<evidence type="ECO:0000313" key="3">
    <source>
        <dbReference type="Proteomes" id="UP001139522"/>
    </source>
</evidence>
<dbReference type="PANTHER" id="PTHR40260:SF2">
    <property type="entry name" value="BLR8190 PROTEIN"/>
    <property type="match status" value="1"/>
</dbReference>
<dbReference type="Pfam" id="PF07110">
    <property type="entry name" value="EthD"/>
    <property type="match status" value="1"/>
</dbReference>
<feature type="domain" description="EthD" evidence="1">
    <location>
        <begin position="18"/>
        <end position="90"/>
    </location>
</feature>
<protein>
    <submittedName>
        <fullName evidence="2">EthD family reductase</fullName>
    </submittedName>
</protein>
<dbReference type="SUPFAM" id="SSF54909">
    <property type="entry name" value="Dimeric alpha+beta barrel"/>
    <property type="match status" value="1"/>
</dbReference>
<dbReference type="InterPro" id="IPR011008">
    <property type="entry name" value="Dimeric_a/b-barrel"/>
</dbReference>
<dbReference type="EMBL" id="JAMZEG020000002">
    <property type="protein sequence ID" value="MDE8602702.1"/>
    <property type="molecule type" value="Genomic_DNA"/>
</dbReference>
<evidence type="ECO:0000313" key="2">
    <source>
        <dbReference type="EMBL" id="MDE8602702.1"/>
    </source>
</evidence>
<name>A0ABT5WDD9_9GAMM</name>
<organism evidence="2 3">
    <name type="scientific">Marinomonas maritima</name>
    <dbReference type="NCBI Taxonomy" id="2940935"/>
    <lineage>
        <taxon>Bacteria</taxon>
        <taxon>Pseudomonadati</taxon>
        <taxon>Pseudomonadota</taxon>
        <taxon>Gammaproteobacteria</taxon>
        <taxon>Oceanospirillales</taxon>
        <taxon>Oceanospirillaceae</taxon>
        <taxon>Marinomonas</taxon>
    </lineage>
</organism>
<dbReference type="Gene3D" id="3.30.70.100">
    <property type="match status" value="1"/>
</dbReference>
<proteinExistence type="predicted"/>
<gene>
    <name evidence="2" type="ORF">M3I01_007160</name>
</gene>
<dbReference type="InterPro" id="IPR009799">
    <property type="entry name" value="EthD_dom"/>
</dbReference>